<proteinExistence type="predicted"/>
<dbReference type="AlphaFoldDB" id="A0A0F9PT46"/>
<reference evidence="1" key="1">
    <citation type="journal article" date="2015" name="Nature">
        <title>Complex archaea that bridge the gap between prokaryotes and eukaryotes.</title>
        <authorList>
            <person name="Spang A."/>
            <person name="Saw J.H."/>
            <person name="Jorgensen S.L."/>
            <person name="Zaremba-Niedzwiedzka K."/>
            <person name="Martijn J."/>
            <person name="Lind A.E."/>
            <person name="van Eijk R."/>
            <person name="Schleper C."/>
            <person name="Guy L."/>
            <person name="Ettema T.J."/>
        </authorList>
    </citation>
    <scope>NUCLEOTIDE SEQUENCE</scope>
</reference>
<gene>
    <name evidence="1" type="ORF">LCGC14_1179610</name>
</gene>
<evidence type="ECO:0000313" key="1">
    <source>
        <dbReference type="EMBL" id="KKM96297.1"/>
    </source>
</evidence>
<protein>
    <submittedName>
        <fullName evidence="1">Uncharacterized protein</fullName>
    </submittedName>
</protein>
<sequence length="182" mass="19170">MVWTEPPRTWVLDEVIPFGTLNVHLRDQLIILKTPINDDGTLKALVAARTTSNQTWTTDTVLADIAGLSFPIGASEVWEFWAIIHYLAPTAADIKFDVTAPSGASGRHGVAGDRVSGSRTSAPIGTVVTNQGIDSVDFATVHSGVIVNSTTPGTVQLQSAQNNSSGTNTIYANSGIKAVQIG</sequence>
<dbReference type="EMBL" id="LAZR01005900">
    <property type="protein sequence ID" value="KKM96297.1"/>
    <property type="molecule type" value="Genomic_DNA"/>
</dbReference>
<organism evidence="1">
    <name type="scientific">marine sediment metagenome</name>
    <dbReference type="NCBI Taxonomy" id="412755"/>
    <lineage>
        <taxon>unclassified sequences</taxon>
        <taxon>metagenomes</taxon>
        <taxon>ecological metagenomes</taxon>
    </lineage>
</organism>
<comment type="caution">
    <text evidence="1">The sequence shown here is derived from an EMBL/GenBank/DDBJ whole genome shotgun (WGS) entry which is preliminary data.</text>
</comment>
<name>A0A0F9PT46_9ZZZZ</name>
<accession>A0A0F9PT46</accession>